<keyword evidence="1" id="KW-1133">Transmembrane helix</keyword>
<feature type="transmembrane region" description="Helical" evidence="1">
    <location>
        <begin position="40"/>
        <end position="66"/>
    </location>
</feature>
<evidence type="ECO:0000313" key="3">
    <source>
        <dbReference type="Proteomes" id="UP001630127"/>
    </source>
</evidence>
<evidence type="ECO:0000313" key="2">
    <source>
        <dbReference type="EMBL" id="KAL3530717.1"/>
    </source>
</evidence>
<reference evidence="2 3" key="1">
    <citation type="submission" date="2024-11" db="EMBL/GenBank/DDBJ databases">
        <title>A near-complete genome assembly of Cinchona calisaya.</title>
        <authorList>
            <person name="Lian D.C."/>
            <person name="Zhao X.W."/>
            <person name="Wei L."/>
        </authorList>
    </citation>
    <scope>NUCLEOTIDE SEQUENCE [LARGE SCALE GENOMIC DNA]</scope>
    <source>
        <tissue evidence="2">Nenye</tissue>
    </source>
</reference>
<comment type="caution">
    <text evidence="2">The sequence shown here is derived from an EMBL/GenBank/DDBJ whole genome shotgun (WGS) entry which is preliminary data.</text>
</comment>
<protein>
    <submittedName>
        <fullName evidence="2">Uncharacterized protein</fullName>
    </submittedName>
</protein>
<keyword evidence="1" id="KW-0812">Transmembrane</keyword>
<dbReference type="AlphaFoldDB" id="A0ABD3AI89"/>
<gene>
    <name evidence="2" type="ORF">ACH5RR_010039</name>
</gene>
<accession>A0ABD3AI89</accession>
<evidence type="ECO:0000256" key="1">
    <source>
        <dbReference type="SAM" id="Phobius"/>
    </source>
</evidence>
<dbReference type="Proteomes" id="UP001630127">
    <property type="component" value="Unassembled WGS sequence"/>
</dbReference>
<keyword evidence="3" id="KW-1185">Reference proteome</keyword>
<proteinExistence type="predicted"/>
<dbReference type="EMBL" id="JBJUIK010000004">
    <property type="protein sequence ID" value="KAL3530717.1"/>
    <property type="molecule type" value="Genomic_DNA"/>
</dbReference>
<name>A0ABD3AI89_9GENT</name>
<keyword evidence="1" id="KW-0472">Membrane</keyword>
<organism evidence="2 3">
    <name type="scientific">Cinchona calisaya</name>
    <dbReference type="NCBI Taxonomy" id="153742"/>
    <lineage>
        <taxon>Eukaryota</taxon>
        <taxon>Viridiplantae</taxon>
        <taxon>Streptophyta</taxon>
        <taxon>Embryophyta</taxon>
        <taxon>Tracheophyta</taxon>
        <taxon>Spermatophyta</taxon>
        <taxon>Magnoliopsida</taxon>
        <taxon>eudicotyledons</taxon>
        <taxon>Gunneridae</taxon>
        <taxon>Pentapetalae</taxon>
        <taxon>asterids</taxon>
        <taxon>lamiids</taxon>
        <taxon>Gentianales</taxon>
        <taxon>Rubiaceae</taxon>
        <taxon>Cinchonoideae</taxon>
        <taxon>Cinchoneae</taxon>
        <taxon>Cinchona</taxon>
    </lineage>
</organism>
<sequence>MVDQSHVSSQRGNFCHAVVHYLLTWCLQGMTMLNGGAELAFLRISLPLFLLKLLVFYHWRLVILVLHPEKSLPEKFLARILGLGVVFNPLWRKGKYCDRHLKQVNT</sequence>